<dbReference type="InterPro" id="IPR055346">
    <property type="entry name" value="Fe-S_cluster_assembly_SufBD"/>
</dbReference>
<dbReference type="AlphaFoldDB" id="A0A370DQU6"/>
<dbReference type="GO" id="GO:0016226">
    <property type="term" value="P:iron-sulfur cluster assembly"/>
    <property type="evidence" value="ECO:0007669"/>
    <property type="project" value="InterPro"/>
</dbReference>
<comment type="caution">
    <text evidence="4">The sequence shown here is derived from an EMBL/GenBank/DDBJ whole genome shotgun (WGS) entry which is preliminary data.</text>
</comment>
<dbReference type="InterPro" id="IPR045595">
    <property type="entry name" value="SufBD_N"/>
</dbReference>
<dbReference type="SUPFAM" id="SSF101960">
    <property type="entry name" value="Stabilizer of iron transporter SufD"/>
    <property type="match status" value="1"/>
</dbReference>
<dbReference type="Pfam" id="PF01458">
    <property type="entry name" value="SUFBD_core"/>
    <property type="match status" value="1"/>
</dbReference>
<protein>
    <submittedName>
        <fullName evidence="4">Fe-S cluster assembly protein SufD</fullName>
    </submittedName>
</protein>
<evidence type="ECO:0000259" key="3">
    <source>
        <dbReference type="Pfam" id="PF19295"/>
    </source>
</evidence>
<gene>
    <name evidence="4" type="primary">sufD</name>
    <name evidence="4" type="ORF">DIZ78_02425</name>
</gene>
<dbReference type="Pfam" id="PF19295">
    <property type="entry name" value="SufBD_N"/>
    <property type="match status" value="1"/>
</dbReference>
<proteinExistence type="inferred from homology"/>
<name>A0A370DQU6_9GAMM</name>
<evidence type="ECO:0000313" key="4">
    <source>
        <dbReference type="EMBL" id="RDH87448.1"/>
    </source>
</evidence>
<evidence type="ECO:0000259" key="2">
    <source>
        <dbReference type="Pfam" id="PF01458"/>
    </source>
</evidence>
<feature type="domain" description="SUF system FeS cluster assembly SufBD core" evidence="2">
    <location>
        <begin position="183"/>
        <end position="410"/>
    </location>
</feature>
<dbReference type="EMBL" id="QFXE01000005">
    <property type="protein sequence ID" value="RDH87448.1"/>
    <property type="molecule type" value="Genomic_DNA"/>
</dbReference>
<evidence type="ECO:0000313" key="5">
    <source>
        <dbReference type="Proteomes" id="UP000254771"/>
    </source>
</evidence>
<dbReference type="PANTHER" id="PTHR43575:SF1">
    <property type="entry name" value="PROTEIN ABCI7, CHLOROPLASTIC"/>
    <property type="match status" value="1"/>
</dbReference>
<dbReference type="InterPro" id="IPR037284">
    <property type="entry name" value="SUF_FeS_clus_asmbl_SufBD_sf"/>
</dbReference>
<accession>A0A370DQU6</accession>
<evidence type="ECO:0000256" key="1">
    <source>
        <dbReference type="ARBA" id="ARBA00043967"/>
    </source>
</evidence>
<dbReference type="Proteomes" id="UP000254771">
    <property type="component" value="Unassembled WGS sequence"/>
</dbReference>
<dbReference type="InterPro" id="IPR011542">
    <property type="entry name" value="SUF_FeS_clus_asmbl_SufD"/>
</dbReference>
<reference evidence="4 5" key="1">
    <citation type="journal article" date="2018" name="ISME J.">
        <title>Endosymbiont genomes yield clues of tubeworm success.</title>
        <authorList>
            <person name="Li Y."/>
            <person name="Liles M.R."/>
            <person name="Halanych K.M."/>
        </authorList>
    </citation>
    <scope>NUCLEOTIDE SEQUENCE [LARGE SCALE GENOMIC DNA]</scope>
    <source>
        <strain evidence="4">A1462</strain>
    </source>
</reference>
<dbReference type="PANTHER" id="PTHR43575">
    <property type="entry name" value="PROTEIN ABCI7, CHLOROPLASTIC"/>
    <property type="match status" value="1"/>
</dbReference>
<keyword evidence="5" id="KW-1185">Reference proteome</keyword>
<sequence length="442" mass="49324">MSEQSPSIAGYRLAADRLIDKLPVGDGLWLTDKRRAAARRFNELRFPDTRQEDWRYTSIKGLLEKGFIVNDDTHRSFAPHTVKRQFLNEPVAGRLVFVDGLFQHELSDTDLEGVQLSSLNSVMTAGDQTVLKALGSLSGIGDHGFAALNMATMQDGAVIRISNGVNVEQPIELLYLTSRAAASFSLCPRHLIILEEDAKATLVERYLSLDEDEHFTNLVCEIVLGERAHLHHQRVEQESPQAYHLSELYLGLDAKAEYRLVSASLGAGWSRTRINSRFTASGANCELDGLYLAGDGQLVDYHLDIDHAVPDCSSRENFKGILTGQGRAVFDGRILVREQAQKSDAHLSNANLMLSRHAEIDTKPQLEILADNVQCSHGTTVGQLDSEALFYLRSRGLNMEQARRLLCLGFASEILERFESESLRQQLCEVIRQRLETSMIES</sequence>
<comment type="similarity">
    <text evidence="1">Belongs to the iron-sulfur cluster assembly SufBD family.</text>
</comment>
<feature type="domain" description="SUF system FeS cluster assembly SufBD N-terminal" evidence="3">
    <location>
        <begin position="30"/>
        <end position="172"/>
    </location>
</feature>
<dbReference type="InterPro" id="IPR000825">
    <property type="entry name" value="SUF_FeS_clus_asmbl_SufBD_core"/>
</dbReference>
<dbReference type="NCBIfam" id="TIGR01981">
    <property type="entry name" value="sufD"/>
    <property type="match status" value="1"/>
</dbReference>
<organism evidence="4 5">
    <name type="scientific">endosymbiont of Escarpia spicata</name>
    <dbReference type="NCBI Taxonomy" id="2200908"/>
    <lineage>
        <taxon>Bacteria</taxon>
        <taxon>Pseudomonadati</taxon>
        <taxon>Pseudomonadota</taxon>
        <taxon>Gammaproteobacteria</taxon>
        <taxon>sulfur-oxidizing symbionts</taxon>
    </lineage>
</organism>